<gene>
    <name evidence="4" type="ORF">ACFSCZ_05930</name>
</gene>
<sequence>MSKTGFIYDESYFWHDTGNGALHLPPGGWVQSYVHSENPETKRRFKNLLERSGLLSQLQLISPRVASRDEVELFHSPSYIDKVKELSETTGGDAGEFAIVGPGSYEIALLATGGAITAVDAVMERQVKNVYALTRPPGHHAEAEKGKGFCLFNHIAIAAKYAKQKYNLERILILDWDVHHGNGTEEAFYDDSSTLFISMHQEYNYPKKSGIAEHSGRGEGKGYNVNIPLPAGTGNAGYMHAFKKIVEPIVDQFKPELILISAGQDPSLYDPLGRMMVTAKGFYRFAEFMMELAERHCEGQLVVIHEGGYSAPYVPFCSLSIVEAMSGIKTAVEDPFISGLGVPSDKLFSNQEEAIQRVINHQSKFWESLNCRSEI</sequence>
<dbReference type="InterPro" id="IPR037138">
    <property type="entry name" value="His_deacetylse_dom_sf"/>
</dbReference>
<dbReference type="RefSeq" id="WP_380772887.1">
    <property type="nucleotide sequence ID" value="NZ_JBHUEO010000012.1"/>
</dbReference>
<evidence type="ECO:0000313" key="4">
    <source>
        <dbReference type="EMBL" id="MFD1706295.1"/>
    </source>
</evidence>
<dbReference type="Proteomes" id="UP001597301">
    <property type="component" value="Unassembled WGS sequence"/>
</dbReference>
<reference evidence="5" key="1">
    <citation type="journal article" date="2019" name="Int. J. Syst. Evol. Microbiol.">
        <title>The Global Catalogue of Microorganisms (GCM) 10K type strain sequencing project: providing services to taxonomists for standard genome sequencing and annotation.</title>
        <authorList>
            <consortium name="The Broad Institute Genomics Platform"/>
            <consortium name="The Broad Institute Genome Sequencing Center for Infectious Disease"/>
            <person name="Wu L."/>
            <person name="Ma J."/>
        </authorList>
    </citation>
    <scope>NUCLEOTIDE SEQUENCE [LARGE SCALE GENOMIC DNA]</scope>
    <source>
        <strain evidence="5">CGMCC 1.12295</strain>
    </source>
</reference>
<evidence type="ECO:0000256" key="1">
    <source>
        <dbReference type="ARBA" id="ARBA00005947"/>
    </source>
</evidence>
<dbReference type="InterPro" id="IPR023801">
    <property type="entry name" value="His_deacetylse_dom"/>
</dbReference>
<feature type="domain" description="Histone deacetylase" evidence="3">
    <location>
        <begin position="35"/>
        <end position="324"/>
    </location>
</feature>
<dbReference type="EMBL" id="JBHUEO010000012">
    <property type="protein sequence ID" value="MFD1706295.1"/>
    <property type="molecule type" value="Genomic_DNA"/>
</dbReference>
<dbReference type="PANTHER" id="PTHR10625:SF31">
    <property type="entry name" value="HISTONE DEACETYLASE DOMAIN-CONTAINING PROTEIN"/>
    <property type="match status" value="1"/>
</dbReference>
<dbReference type="InterPro" id="IPR000286">
    <property type="entry name" value="HDACs"/>
</dbReference>
<dbReference type="SUPFAM" id="SSF52768">
    <property type="entry name" value="Arginase/deacetylase"/>
    <property type="match status" value="1"/>
</dbReference>
<dbReference type="InterPro" id="IPR003084">
    <property type="entry name" value="HDAC_I/II"/>
</dbReference>
<dbReference type="Gene3D" id="3.40.800.20">
    <property type="entry name" value="Histone deacetylase domain"/>
    <property type="match status" value="1"/>
</dbReference>
<keyword evidence="2" id="KW-0378">Hydrolase</keyword>
<comment type="caution">
    <text evidence="4">The sequence shown here is derived from an EMBL/GenBank/DDBJ whole genome shotgun (WGS) entry which is preliminary data.</text>
</comment>
<evidence type="ECO:0000256" key="2">
    <source>
        <dbReference type="ARBA" id="ARBA00022801"/>
    </source>
</evidence>
<name>A0ABW4KDL6_9BACI</name>
<dbReference type="CDD" id="cd09996">
    <property type="entry name" value="HDAC_classII_1"/>
    <property type="match status" value="1"/>
</dbReference>
<accession>A0ABW4KDL6</accession>
<dbReference type="PRINTS" id="PR01270">
    <property type="entry name" value="HDASUPER"/>
</dbReference>
<dbReference type="PRINTS" id="PR01271">
    <property type="entry name" value="HISDACETLASE"/>
</dbReference>
<protein>
    <submittedName>
        <fullName evidence="4">Class II histone deacetylase</fullName>
    </submittedName>
</protein>
<evidence type="ECO:0000259" key="3">
    <source>
        <dbReference type="Pfam" id="PF00850"/>
    </source>
</evidence>
<dbReference type="InterPro" id="IPR023696">
    <property type="entry name" value="Ureohydrolase_dom_sf"/>
</dbReference>
<evidence type="ECO:0000313" key="5">
    <source>
        <dbReference type="Proteomes" id="UP001597301"/>
    </source>
</evidence>
<proteinExistence type="inferred from homology"/>
<organism evidence="4 5">
    <name type="scientific">Siminovitchia sediminis</name>
    <dbReference type="NCBI Taxonomy" id="1274353"/>
    <lineage>
        <taxon>Bacteria</taxon>
        <taxon>Bacillati</taxon>
        <taxon>Bacillota</taxon>
        <taxon>Bacilli</taxon>
        <taxon>Bacillales</taxon>
        <taxon>Bacillaceae</taxon>
        <taxon>Siminovitchia</taxon>
    </lineage>
</organism>
<comment type="similarity">
    <text evidence="1">Belongs to the histone deacetylase family.</text>
</comment>
<dbReference type="PANTHER" id="PTHR10625">
    <property type="entry name" value="HISTONE DEACETYLASE HDAC1-RELATED"/>
    <property type="match status" value="1"/>
</dbReference>
<keyword evidence="5" id="KW-1185">Reference proteome</keyword>
<dbReference type="Pfam" id="PF00850">
    <property type="entry name" value="Hist_deacetyl"/>
    <property type="match status" value="1"/>
</dbReference>